<evidence type="ECO:0000256" key="4">
    <source>
        <dbReference type="ARBA" id="ARBA00022847"/>
    </source>
</evidence>
<reference evidence="9 10" key="1">
    <citation type="submission" date="2016-10" db="EMBL/GenBank/DDBJ databases">
        <authorList>
            <person name="de Groot N.N."/>
        </authorList>
    </citation>
    <scope>NUCLEOTIDE SEQUENCE [LARGE SCALE GENOMIC DNA]</scope>
    <source>
        <strain evidence="9 10">R5</strain>
    </source>
</reference>
<feature type="transmembrane region" description="Helical" evidence="8">
    <location>
        <begin position="78"/>
        <end position="98"/>
    </location>
</feature>
<keyword evidence="6 8" id="KW-0472">Membrane</keyword>
<dbReference type="GO" id="GO:0015293">
    <property type="term" value="F:symporter activity"/>
    <property type="evidence" value="ECO:0007669"/>
    <property type="project" value="UniProtKB-KW"/>
</dbReference>
<feature type="transmembrane region" description="Helical" evidence="8">
    <location>
        <begin position="223"/>
        <end position="242"/>
    </location>
</feature>
<keyword evidence="4" id="KW-0769">Symport</keyword>
<feature type="transmembrane region" description="Helical" evidence="8">
    <location>
        <begin position="361"/>
        <end position="379"/>
    </location>
</feature>
<proteinExistence type="predicted"/>
<dbReference type="Pfam" id="PF01566">
    <property type="entry name" value="Nramp"/>
    <property type="match status" value="1"/>
</dbReference>
<feature type="transmembrane region" description="Helical" evidence="8">
    <location>
        <begin position="181"/>
        <end position="203"/>
    </location>
</feature>
<dbReference type="PANTHER" id="PTHR11706">
    <property type="entry name" value="SOLUTE CARRIER PROTEIN FAMILY 11 MEMBER"/>
    <property type="match status" value="1"/>
</dbReference>
<comment type="subcellular location">
    <subcellularLocation>
        <location evidence="1">Membrane</location>
        <topology evidence="1">Multi-pass membrane protein</topology>
    </subcellularLocation>
</comment>
<feature type="transmembrane region" description="Helical" evidence="8">
    <location>
        <begin position="262"/>
        <end position="287"/>
    </location>
</feature>
<feature type="compositionally biased region" description="Basic residues" evidence="7">
    <location>
        <begin position="415"/>
        <end position="424"/>
    </location>
</feature>
<feature type="transmembrane region" description="Helical" evidence="8">
    <location>
        <begin position="314"/>
        <end position="340"/>
    </location>
</feature>
<feature type="transmembrane region" description="Helical" evidence="8">
    <location>
        <begin position="149"/>
        <end position="169"/>
    </location>
</feature>
<dbReference type="RefSeq" id="WP_210189604.1">
    <property type="nucleotide sequence ID" value="NZ_FMZW01000012.1"/>
</dbReference>
<keyword evidence="5 8" id="KW-1133">Transmembrane helix</keyword>
<evidence type="ECO:0000256" key="8">
    <source>
        <dbReference type="SAM" id="Phobius"/>
    </source>
</evidence>
<dbReference type="Proteomes" id="UP000199245">
    <property type="component" value="Unassembled WGS sequence"/>
</dbReference>
<dbReference type="PANTHER" id="PTHR11706:SF33">
    <property type="entry name" value="NATURAL RESISTANCE-ASSOCIATED MACROPHAGE PROTEIN 2"/>
    <property type="match status" value="1"/>
</dbReference>
<evidence type="ECO:0000256" key="5">
    <source>
        <dbReference type="ARBA" id="ARBA00022989"/>
    </source>
</evidence>
<dbReference type="AlphaFoldDB" id="A0A1G6VUS9"/>
<gene>
    <name evidence="9" type="ORF">SAMN05216337_1012173</name>
</gene>
<dbReference type="GO" id="GO:0015086">
    <property type="term" value="F:cadmium ion transmembrane transporter activity"/>
    <property type="evidence" value="ECO:0007669"/>
    <property type="project" value="TreeGrafter"/>
</dbReference>
<evidence type="ECO:0000256" key="6">
    <source>
        <dbReference type="ARBA" id="ARBA00023136"/>
    </source>
</evidence>
<evidence type="ECO:0000313" key="9">
    <source>
        <dbReference type="EMBL" id="SDD56737.1"/>
    </source>
</evidence>
<evidence type="ECO:0000256" key="7">
    <source>
        <dbReference type="SAM" id="MobiDB-lite"/>
    </source>
</evidence>
<evidence type="ECO:0000256" key="1">
    <source>
        <dbReference type="ARBA" id="ARBA00004141"/>
    </source>
</evidence>
<protein>
    <submittedName>
        <fullName evidence="9">NRAMP (Natural resistance-associated macrophage protein) metal ion transporters</fullName>
    </submittedName>
</protein>
<dbReference type="GO" id="GO:0005384">
    <property type="term" value="F:manganese ion transmembrane transporter activity"/>
    <property type="evidence" value="ECO:0007669"/>
    <property type="project" value="TreeGrafter"/>
</dbReference>
<evidence type="ECO:0000256" key="2">
    <source>
        <dbReference type="ARBA" id="ARBA00022448"/>
    </source>
</evidence>
<dbReference type="InterPro" id="IPR001046">
    <property type="entry name" value="NRAMP_fam"/>
</dbReference>
<sequence>MTESKTTQTAILDSAHAGDIHGALGSIARDDTAPRATLLARLKTLLAVVGPGLIVMVGDNDAGAFGTYTQAGQNYGTTLLWTLLLLIPVLYVNQEMVVRLGAVTGVGHARLIFERFGKFWGAFSVIDLLVLNALTIVTDFIGITFALHFLGVSQFWGVLAAAAIVMLAVSTGDFRRFERFGIVLVAGSLLLVPVILMVHPPIGQIAADFFVPKMPQDAKLGEVMLLIVAIVGTTVAPWQLFFQQSYIVDKRITPRFIRYERLDLCIGIVLVVIGAVAMISFCAVVFAGKPEFGNYTDALGTAMGLETYAGRLPAVLFALALLDACIIGAAAVSLATAYAIGDVFAVKHSLHRKPWDAKGFYSVYCGLIVLAAVLVLTPGTPLGLLTNAVQTLASVLLPSGAAQPAEPDLDDRAARLSRRRRRPRAAADRPARHGGSVIALSRGRRWGAIVLLRLASAILRGAAALHRKRTISNAGLRTALSMARCVERAGARVVLGRASQPAFINTKDEDNGGID</sequence>
<accession>A0A1G6VUS9</accession>
<feature type="transmembrane region" description="Helical" evidence="8">
    <location>
        <begin position="38"/>
        <end position="58"/>
    </location>
</feature>
<dbReference type="EMBL" id="FMZW01000012">
    <property type="protein sequence ID" value="SDD56737.1"/>
    <property type="molecule type" value="Genomic_DNA"/>
</dbReference>
<name>A0A1G6VUS9_9BRAD</name>
<feature type="transmembrane region" description="Helical" evidence="8">
    <location>
        <begin position="119"/>
        <end position="143"/>
    </location>
</feature>
<keyword evidence="3 8" id="KW-0812">Transmembrane</keyword>
<organism evidence="9 10">
    <name type="scientific">Bradyrhizobium brasilense</name>
    <dbReference type="NCBI Taxonomy" id="1419277"/>
    <lineage>
        <taxon>Bacteria</taxon>
        <taxon>Pseudomonadati</taxon>
        <taxon>Pseudomonadota</taxon>
        <taxon>Alphaproteobacteria</taxon>
        <taxon>Hyphomicrobiales</taxon>
        <taxon>Nitrobacteraceae</taxon>
        <taxon>Bradyrhizobium</taxon>
    </lineage>
</organism>
<dbReference type="GO" id="GO:0005886">
    <property type="term" value="C:plasma membrane"/>
    <property type="evidence" value="ECO:0007669"/>
    <property type="project" value="TreeGrafter"/>
</dbReference>
<evidence type="ECO:0000313" key="10">
    <source>
        <dbReference type="Proteomes" id="UP000199245"/>
    </source>
</evidence>
<evidence type="ECO:0000256" key="3">
    <source>
        <dbReference type="ARBA" id="ARBA00022692"/>
    </source>
</evidence>
<keyword evidence="2" id="KW-0813">Transport</keyword>
<dbReference type="GO" id="GO:0034755">
    <property type="term" value="P:iron ion transmembrane transport"/>
    <property type="evidence" value="ECO:0007669"/>
    <property type="project" value="TreeGrafter"/>
</dbReference>
<feature type="region of interest" description="Disordered" evidence="7">
    <location>
        <begin position="402"/>
        <end position="430"/>
    </location>
</feature>